<feature type="binding site" evidence="1">
    <location>
        <position position="77"/>
    </location>
    <ligand>
        <name>Ni(2+)</name>
        <dbReference type="ChEBI" id="CHEBI:49786"/>
    </ligand>
</feature>
<dbReference type="InterPro" id="IPR036390">
    <property type="entry name" value="WH_DNA-bd_sf"/>
</dbReference>
<dbReference type="InterPro" id="IPR013196">
    <property type="entry name" value="HTH_11"/>
</dbReference>
<dbReference type="Proteomes" id="UP000681035">
    <property type="component" value="Chromosome"/>
</dbReference>
<dbReference type="PANTHER" id="PTHR40068">
    <property type="entry name" value="TRANSCRIPTION REPRESSOR NIAR-RELATED"/>
    <property type="match status" value="1"/>
</dbReference>
<name>A0A810PXC6_9FIRM</name>
<organism evidence="4 5">
    <name type="scientific">Vescimonas coprocola</name>
    <dbReference type="NCBI Taxonomy" id="2714355"/>
    <lineage>
        <taxon>Bacteria</taxon>
        <taxon>Bacillati</taxon>
        <taxon>Bacillota</taxon>
        <taxon>Clostridia</taxon>
        <taxon>Eubacteriales</taxon>
        <taxon>Oscillospiraceae</taxon>
        <taxon>Vescimonas</taxon>
    </lineage>
</organism>
<feature type="binding site" evidence="1">
    <location>
        <position position="142"/>
    </location>
    <ligand>
        <name>Ni(2+)</name>
        <dbReference type="ChEBI" id="CHEBI:49786"/>
    </ligand>
</feature>
<dbReference type="GO" id="GO:0046872">
    <property type="term" value="F:metal ion binding"/>
    <property type="evidence" value="ECO:0007669"/>
    <property type="project" value="UniProtKB-KW"/>
</dbReference>
<dbReference type="Pfam" id="PF08279">
    <property type="entry name" value="HTH_11"/>
    <property type="match status" value="1"/>
</dbReference>
<dbReference type="SUPFAM" id="SSF46785">
    <property type="entry name" value="Winged helix' DNA-binding domain"/>
    <property type="match status" value="1"/>
</dbReference>
<reference evidence="4" key="1">
    <citation type="submission" date="2020-09" db="EMBL/GenBank/DDBJ databases">
        <title>New species isolated from human feces.</title>
        <authorList>
            <person name="Kitahara M."/>
            <person name="Shigeno Y."/>
            <person name="Shime M."/>
            <person name="Matsumoto Y."/>
            <person name="Nakamura S."/>
            <person name="Motooka D."/>
            <person name="Fukuoka S."/>
            <person name="Nishikawa H."/>
            <person name="Benno Y."/>
        </authorList>
    </citation>
    <scope>NUCLEOTIDE SEQUENCE</scope>
    <source>
        <strain evidence="4">MM50</strain>
    </source>
</reference>
<sequence length="169" mass="18359">MSAMTASERRQQIARLLSASQAPISATTLSQELGVSRQIIVGDIALLRAAGQEITATARGYVIPAQNGLLRRIACIHSAEETRDELDAMVDCGCTVVDVIVEHPVYGQLTAPLHLSSRLDVDQFMKRMDGAAPLSQLTGGVHLHTLSCPDETAYEHLLQLLRQRGFLVE</sequence>
<evidence type="ECO:0000313" key="4">
    <source>
        <dbReference type="EMBL" id="BCK80809.1"/>
    </source>
</evidence>
<dbReference type="Gene3D" id="3.30.1340.20">
    <property type="entry name" value="3H domain"/>
    <property type="match status" value="1"/>
</dbReference>
<dbReference type="KEGG" id="vcop:MM50RIKEN_05720"/>
<dbReference type="AlphaFoldDB" id="A0A810PXC6"/>
<keyword evidence="1" id="KW-0479">Metal-binding</keyword>
<dbReference type="SUPFAM" id="SSF75500">
    <property type="entry name" value="Putative transcriptional regulator TM1602, C-terminal domain"/>
    <property type="match status" value="1"/>
</dbReference>
<dbReference type="Pfam" id="PF02829">
    <property type="entry name" value="3H"/>
    <property type="match status" value="1"/>
</dbReference>
<dbReference type="InterPro" id="IPR026043">
    <property type="entry name" value="NadR"/>
</dbReference>
<evidence type="ECO:0000313" key="5">
    <source>
        <dbReference type="Proteomes" id="UP000681035"/>
    </source>
</evidence>
<keyword evidence="5" id="KW-1185">Reference proteome</keyword>
<protein>
    <submittedName>
        <fullName evidence="4">Transcriptional regulator</fullName>
    </submittedName>
</protein>
<dbReference type="InterPro" id="IPR036388">
    <property type="entry name" value="WH-like_DNA-bd_sf"/>
</dbReference>
<evidence type="ECO:0000259" key="2">
    <source>
        <dbReference type="Pfam" id="PF02829"/>
    </source>
</evidence>
<proteinExistence type="predicted"/>
<dbReference type="Gene3D" id="1.10.10.10">
    <property type="entry name" value="Winged helix-like DNA-binding domain superfamily/Winged helix DNA-binding domain"/>
    <property type="match status" value="1"/>
</dbReference>
<dbReference type="PIRSF" id="PIRSF037847">
    <property type="entry name" value="NiaR"/>
    <property type="match status" value="1"/>
</dbReference>
<dbReference type="InterPro" id="IPR004173">
    <property type="entry name" value="3H_domain"/>
</dbReference>
<keyword evidence="1" id="KW-0533">Nickel</keyword>
<dbReference type="InterPro" id="IPR035922">
    <property type="entry name" value="3H_dom_sf"/>
</dbReference>
<gene>
    <name evidence="4" type="ORF">MM50RIKEN_05720</name>
</gene>
<dbReference type="EMBL" id="AP023418">
    <property type="protein sequence ID" value="BCK80809.1"/>
    <property type="molecule type" value="Genomic_DNA"/>
</dbReference>
<dbReference type="PANTHER" id="PTHR40068:SF1">
    <property type="entry name" value="TRANSCRIPTION REPRESSOR NIAR-RELATED"/>
    <property type="match status" value="1"/>
</dbReference>
<feature type="domain" description="Helix-turn-helix type 11" evidence="3">
    <location>
        <begin position="9"/>
        <end position="61"/>
    </location>
</feature>
<feature type="binding site" evidence="1">
    <location>
        <position position="85"/>
    </location>
    <ligand>
        <name>Ni(2+)</name>
        <dbReference type="ChEBI" id="CHEBI:49786"/>
    </ligand>
</feature>
<evidence type="ECO:0000256" key="1">
    <source>
        <dbReference type="PIRSR" id="PIRSR037847-1"/>
    </source>
</evidence>
<feature type="domain" description="3H" evidence="2">
    <location>
        <begin position="73"/>
        <end position="167"/>
    </location>
</feature>
<feature type="binding site" evidence="1">
    <location>
        <position position="144"/>
    </location>
    <ligand>
        <name>Ni(2+)</name>
        <dbReference type="ChEBI" id="CHEBI:49786"/>
    </ligand>
</feature>
<evidence type="ECO:0000259" key="3">
    <source>
        <dbReference type="Pfam" id="PF08279"/>
    </source>
</evidence>
<accession>A0A810PXC6</accession>
<dbReference type="RefSeq" id="WP_228298426.1">
    <property type="nucleotide sequence ID" value="NZ_AP023418.1"/>
</dbReference>